<feature type="non-terminal residue" evidence="1">
    <location>
        <position position="113"/>
    </location>
</feature>
<protein>
    <submittedName>
        <fullName evidence="1">Uncharacterized protein</fullName>
    </submittedName>
</protein>
<dbReference type="EMBL" id="WHUW01000086">
    <property type="protein sequence ID" value="KAF8426515.1"/>
    <property type="molecule type" value="Genomic_DNA"/>
</dbReference>
<keyword evidence="2" id="KW-1185">Reference proteome</keyword>
<evidence type="ECO:0000313" key="2">
    <source>
        <dbReference type="Proteomes" id="UP001194468"/>
    </source>
</evidence>
<dbReference type="AlphaFoldDB" id="A0AAD4BFA2"/>
<sequence>VALGLKQVPVGFYTVVRHSGLEWRTENKRSSANDDVEWRGPIPIPSDLSATVCLEVFASFGFQPMLGAEERVRKLAVTVQQLLDRSEKDVRECVGFAQLLGYSHHGSVYFLPE</sequence>
<reference evidence="1" key="2">
    <citation type="journal article" date="2020" name="Nat. Commun.">
        <title>Large-scale genome sequencing of mycorrhizal fungi provides insights into the early evolution of symbiotic traits.</title>
        <authorList>
            <person name="Miyauchi S."/>
            <person name="Kiss E."/>
            <person name="Kuo A."/>
            <person name="Drula E."/>
            <person name="Kohler A."/>
            <person name="Sanchez-Garcia M."/>
            <person name="Morin E."/>
            <person name="Andreopoulos B."/>
            <person name="Barry K.W."/>
            <person name="Bonito G."/>
            <person name="Buee M."/>
            <person name="Carver A."/>
            <person name="Chen C."/>
            <person name="Cichocki N."/>
            <person name="Clum A."/>
            <person name="Culley D."/>
            <person name="Crous P.W."/>
            <person name="Fauchery L."/>
            <person name="Girlanda M."/>
            <person name="Hayes R.D."/>
            <person name="Keri Z."/>
            <person name="LaButti K."/>
            <person name="Lipzen A."/>
            <person name="Lombard V."/>
            <person name="Magnuson J."/>
            <person name="Maillard F."/>
            <person name="Murat C."/>
            <person name="Nolan M."/>
            <person name="Ohm R.A."/>
            <person name="Pangilinan J."/>
            <person name="Pereira M.F."/>
            <person name="Perotto S."/>
            <person name="Peter M."/>
            <person name="Pfister S."/>
            <person name="Riley R."/>
            <person name="Sitrit Y."/>
            <person name="Stielow J.B."/>
            <person name="Szollosi G."/>
            <person name="Zifcakova L."/>
            <person name="Stursova M."/>
            <person name="Spatafora J.W."/>
            <person name="Tedersoo L."/>
            <person name="Vaario L.M."/>
            <person name="Yamada A."/>
            <person name="Yan M."/>
            <person name="Wang P."/>
            <person name="Xu J."/>
            <person name="Bruns T."/>
            <person name="Baldrian P."/>
            <person name="Vilgalys R."/>
            <person name="Dunand C."/>
            <person name="Henrissat B."/>
            <person name="Grigoriev I.V."/>
            <person name="Hibbett D."/>
            <person name="Nagy L.G."/>
            <person name="Martin F.M."/>
        </authorList>
    </citation>
    <scope>NUCLEOTIDE SEQUENCE</scope>
    <source>
        <strain evidence="1">BED1</strain>
    </source>
</reference>
<proteinExistence type="predicted"/>
<reference evidence="1" key="1">
    <citation type="submission" date="2019-10" db="EMBL/GenBank/DDBJ databases">
        <authorList>
            <consortium name="DOE Joint Genome Institute"/>
            <person name="Kuo A."/>
            <person name="Miyauchi S."/>
            <person name="Kiss E."/>
            <person name="Drula E."/>
            <person name="Kohler A."/>
            <person name="Sanchez-Garcia M."/>
            <person name="Andreopoulos B."/>
            <person name="Barry K.W."/>
            <person name="Bonito G."/>
            <person name="Buee M."/>
            <person name="Carver A."/>
            <person name="Chen C."/>
            <person name="Cichocki N."/>
            <person name="Clum A."/>
            <person name="Culley D."/>
            <person name="Crous P.W."/>
            <person name="Fauchery L."/>
            <person name="Girlanda M."/>
            <person name="Hayes R."/>
            <person name="Keri Z."/>
            <person name="LaButti K."/>
            <person name="Lipzen A."/>
            <person name="Lombard V."/>
            <person name="Magnuson J."/>
            <person name="Maillard F."/>
            <person name="Morin E."/>
            <person name="Murat C."/>
            <person name="Nolan M."/>
            <person name="Ohm R."/>
            <person name="Pangilinan J."/>
            <person name="Pereira M."/>
            <person name="Perotto S."/>
            <person name="Peter M."/>
            <person name="Riley R."/>
            <person name="Sitrit Y."/>
            <person name="Stielow B."/>
            <person name="Szollosi G."/>
            <person name="Zifcakova L."/>
            <person name="Stursova M."/>
            <person name="Spatafora J.W."/>
            <person name="Tedersoo L."/>
            <person name="Vaario L.-M."/>
            <person name="Yamada A."/>
            <person name="Yan M."/>
            <person name="Wang P."/>
            <person name="Xu J."/>
            <person name="Bruns T."/>
            <person name="Baldrian P."/>
            <person name="Vilgalys R."/>
            <person name="Henrissat B."/>
            <person name="Grigoriev I.V."/>
            <person name="Hibbett D."/>
            <person name="Nagy L.G."/>
            <person name="Martin F.M."/>
        </authorList>
    </citation>
    <scope>NUCLEOTIDE SEQUENCE</scope>
    <source>
        <strain evidence="1">BED1</strain>
    </source>
</reference>
<organism evidence="1 2">
    <name type="scientific">Boletus edulis BED1</name>
    <dbReference type="NCBI Taxonomy" id="1328754"/>
    <lineage>
        <taxon>Eukaryota</taxon>
        <taxon>Fungi</taxon>
        <taxon>Dikarya</taxon>
        <taxon>Basidiomycota</taxon>
        <taxon>Agaricomycotina</taxon>
        <taxon>Agaricomycetes</taxon>
        <taxon>Agaricomycetidae</taxon>
        <taxon>Boletales</taxon>
        <taxon>Boletineae</taxon>
        <taxon>Boletaceae</taxon>
        <taxon>Boletoideae</taxon>
        <taxon>Boletus</taxon>
    </lineage>
</organism>
<name>A0AAD4BFA2_BOLED</name>
<accession>A0AAD4BFA2</accession>
<dbReference type="Proteomes" id="UP001194468">
    <property type="component" value="Unassembled WGS sequence"/>
</dbReference>
<comment type="caution">
    <text evidence="1">The sequence shown here is derived from an EMBL/GenBank/DDBJ whole genome shotgun (WGS) entry which is preliminary data.</text>
</comment>
<gene>
    <name evidence="1" type="ORF">L210DRAFT_870376</name>
</gene>
<evidence type="ECO:0000313" key="1">
    <source>
        <dbReference type="EMBL" id="KAF8426515.1"/>
    </source>
</evidence>